<gene>
    <name evidence="8" type="ORF">SI8410_10014572</name>
</gene>
<dbReference type="Proteomes" id="UP000663760">
    <property type="component" value="Chromosome 10"/>
</dbReference>
<evidence type="ECO:0000259" key="7">
    <source>
        <dbReference type="Pfam" id="PF17917"/>
    </source>
</evidence>
<reference evidence="8" key="1">
    <citation type="submission" date="2020-02" db="EMBL/GenBank/DDBJ databases">
        <authorList>
            <person name="Scholz U."/>
            <person name="Mascher M."/>
            <person name="Fiebig A."/>
        </authorList>
    </citation>
    <scope>NUCLEOTIDE SEQUENCE</scope>
</reference>
<evidence type="ECO:0000313" key="8">
    <source>
        <dbReference type="EMBL" id="CAA7403894.1"/>
    </source>
</evidence>
<sequence>MKNIIYSHPIHIPLKFKLVILLQNIYEKSAKALSHSLVVRRVIYYSSEKEEDSPLHKFLVINVQHHIDFLSGAGLPRYAVCVDGIKVDEKKVRAIEVCFHGLTPFYGRFIRNFSSIMSPVTTCMEKGQFKWTNEAIKSFIMIKKKLCSAHGLAFLNFDKLFEAECDASIVGIGGVQSEEGRPIAFFRGKLSEVRKKWTTYELEFYDVVQASQTWEHYLIQRKFIFYTDHQALKISKYQTFIDRMHASWSSFIQRFTFVMKHRKTACLLNLRAEITRFDYLKELYLNDDDFSQHNI</sequence>
<keyword evidence="5" id="KW-0378">Hydrolase</keyword>
<dbReference type="Gene3D" id="3.30.70.270">
    <property type="match status" value="1"/>
</dbReference>
<keyword evidence="9" id="KW-1185">Reference proteome</keyword>
<evidence type="ECO:0000313" key="9">
    <source>
        <dbReference type="Proteomes" id="UP000663760"/>
    </source>
</evidence>
<dbReference type="PANTHER" id="PTHR35046:SF18">
    <property type="entry name" value="RNA-DIRECTED DNA POLYMERASE"/>
    <property type="match status" value="1"/>
</dbReference>
<keyword evidence="1" id="KW-0808">Transferase</keyword>
<dbReference type="InterPro" id="IPR043128">
    <property type="entry name" value="Rev_trsase/Diguanyl_cyclase"/>
</dbReference>
<protein>
    <recommendedName>
        <fullName evidence="7">Reverse transcriptase RNase H-like domain-containing protein</fullName>
    </recommendedName>
</protein>
<dbReference type="SUPFAM" id="SSF56672">
    <property type="entry name" value="DNA/RNA polymerases"/>
    <property type="match status" value="1"/>
</dbReference>
<evidence type="ECO:0000256" key="5">
    <source>
        <dbReference type="ARBA" id="ARBA00022801"/>
    </source>
</evidence>
<dbReference type="PANTHER" id="PTHR35046">
    <property type="entry name" value="ZINC KNUCKLE (CCHC-TYPE) FAMILY PROTEIN"/>
    <property type="match status" value="1"/>
</dbReference>
<evidence type="ECO:0000256" key="4">
    <source>
        <dbReference type="ARBA" id="ARBA00022759"/>
    </source>
</evidence>
<evidence type="ECO:0000256" key="2">
    <source>
        <dbReference type="ARBA" id="ARBA00022695"/>
    </source>
</evidence>
<feature type="domain" description="Reverse transcriptase RNase H-like" evidence="7">
    <location>
        <begin position="156"/>
        <end position="255"/>
    </location>
</feature>
<keyword evidence="3" id="KW-0540">Nuclease</keyword>
<keyword evidence="6" id="KW-0695">RNA-directed DNA polymerase</keyword>
<dbReference type="EMBL" id="LR746273">
    <property type="protein sequence ID" value="CAA7403894.1"/>
    <property type="molecule type" value="Genomic_DNA"/>
</dbReference>
<proteinExistence type="predicted"/>
<keyword evidence="4" id="KW-0255">Endonuclease</keyword>
<evidence type="ECO:0000256" key="6">
    <source>
        <dbReference type="ARBA" id="ARBA00022918"/>
    </source>
</evidence>
<accession>A0A7I8L3S3</accession>
<dbReference type="InterPro" id="IPR043502">
    <property type="entry name" value="DNA/RNA_pol_sf"/>
</dbReference>
<dbReference type="Pfam" id="PF17917">
    <property type="entry name" value="RT_RNaseH"/>
    <property type="match status" value="1"/>
</dbReference>
<evidence type="ECO:0000256" key="1">
    <source>
        <dbReference type="ARBA" id="ARBA00022679"/>
    </source>
</evidence>
<name>A0A7I8L3S3_SPIIN</name>
<keyword evidence="2" id="KW-0548">Nucleotidyltransferase</keyword>
<dbReference type="AlphaFoldDB" id="A0A7I8L3S3"/>
<evidence type="ECO:0000256" key="3">
    <source>
        <dbReference type="ARBA" id="ARBA00022722"/>
    </source>
</evidence>
<dbReference type="OrthoDB" id="1932715at2759"/>
<dbReference type="InterPro" id="IPR041373">
    <property type="entry name" value="RT_RNaseH"/>
</dbReference>
<organism evidence="8 9">
    <name type="scientific">Spirodela intermedia</name>
    <name type="common">Intermediate duckweed</name>
    <dbReference type="NCBI Taxonomy" id="51605"/>
    <lineage>
        <taxon>Eukaryota</taxon>
        <taxon>Viridiplantae</taxon>
        <taxon>Streptophyta</taxon>
        <taxon>Embryophyta</taxon>
        <taxon>Tracheophyta</taxon>
        <taxon>Spermatophyta</taxon>
        <taxon>Magnoliopsida</taxon>
        <taxon>Liliopsida</taxon>
        <taxon>Araceae</taxon>
        <taxon>Lemnoideae</taxon>
        <taxon>Spirodela</taxon>
    </lineage>
</organism>